<dbReference type="InterPro" id="IPR006016">
    <property type="entry name" value="UspA"/>
</dbReference>
<proteinExistence type="inferred from homology"/>
<comment type="similarity">
    <text evidence="1">Belongs to the universal stress protein A family.</text>
</comment>
<protein>
    <submittedName>
        <fullName evidence="3">Universal stress protein</fullName>
    </submittedName>
</protein>
<dbReference type="CDD" id="cd00293">
    <property type="entry name" value="USP-like"/>
    <property type="match status" value="1"/>
</dbReference>
<keyword evidence="4" id="KW-1185">Reference proteome</keyword>
<dbReference type="Pfam" id="PF00582">
    <property type="entry name" value="Usp"/>
    <property type="match status" value="1"/>
</dbReference>
<dbReference type="SUPFAM" id="SSF52402">
    <property type="entry name" value="Adenine nucleotide alpha hydrolases-like"/>
    <property type="match status" value="1"/>
</dbReference>
<dbReference type="RefSeq" id="WP_126276777.1">
    <property type="nucleotide sequence ID" value="NZ_CP034463.1"/>
</dbReference>
<evidence type="ECO:0000313" key="3">
    <source>
        <dbReference type="EMBL" id="AZP23059.1"/>
    </source>
</evidence>
<dbReference type="KEGG" id="saqu:EJC51_03100"/>
<dbReference type="InterPro" id="IPR006015">
    <property type="entry name" value="Universal_stress_UspA"/>
</dbReference>
<reference evidence="3 4" key="1">
    <citation type="submission" date="2018-12" db="EMBL/GenBank/DDBJ databases">
        <authorList>
            <person name="Li K."/>
        </authorList>
    </citation>
    <scope>NUCLEOTIDE SEQUENCE [LARGE SCALE GENOMIC DNA]</scope>
    <source>
        <strain evidence="4">CR22</strain>
    </source>
</reference>
<organism evidence="3 4">
    <name type="scientific">Streptomyces aquilus</name>
    <dbReference type="NCBI Taxonomy" id="2548456"/>
    <lineage>
        <taxon>Bacteria</taxon>
        <taxon>Bacillati</taxon>
        <taxon>Actinomycetota</taxon>
        <taxon>Actinomycetes</taxon>
        <taxon>Kitasatosporales</taxon>
        <taxon>Streptomycetaceae</taxon>
        <taxon>Streptomyces</taxon>
    </lineage>
</organism>
<feature type="domain" description="UspA" evidence="2">
    <location>
        <begin position="12"/>
        <end position="152"/>
    </location>
</feature>
<dbReference type="PRINTS" id="PR01438">
    <property type="entry name" value="UNVRSLSTRESS"/>
</dbReference>
<dbReference type="Proteomes" id="UP000280197">
    <property type="component" value="Chromosome"/>
</dbReference>
<evidence type="ECO:0000259" key="2">
    <source>
        <dbReference type="Pfam" id="PF00582"/>
    </source>
</evidence>
<evidence type="ECO:0000313" key="4">
    <source>
        <dbReference type="Proteomes" id="UP000280197"/>
    </source>
</evidence>
<dbReference type="AlphaFoldDB" id="A0A3Q9C6H3"/>
<gene>
    <name evidence="3" type="ORF">EJC51_03100</name>
</gene>
<dbReference type="EMBL" id="CP034463">
    <property type="protein sequence ID" value="AZP23059.1"/>
    <property type="molecule type" value="Genomic_DNA"/>
</dbReference>
<name>A0A3Q9C6H3_9ACTN</name>
<dbReference type="Gene3D" id="3.40.50.620">
    <property type="entry name" value="HUPs"/>
    <property type="match status" value="1"/>
</dbReference>
<accession>A0A3Q9C6H3</accession>
<evidence type="ECO:0000256" key="1">
    <source>
        <dbReference type="ARBA" id="ARBA00008791"/>
    </source>
</evidence>
<dbReference type="InterPro" id="IPR014729">
    <property type="entry name" value="Rossmann-like_a/b/a_fold"/>
</dbReference>
<sequence>MSESGPSSAAARVVVGVSGSPGSLVALRRAAVEARRRSAVLWPVLAWEPPGGELAARRSAAAAVLVEDWERMARDRLLDALREVFGKEGPGLPLHAVLARATPGRALVATADQEDDLLVLGAGRRSLAHRALWPSVGRYCLTHAGCPVLVLPPSPLQPALAAAHRRNAWRLRLDTGRMEREFARVPHDA</sequence>